<dbReference type="EMBL" id="ML992511">
    <property type="protein sequence ID" value="KAF2221057.1"/>
    <property type="molecule type" value="Genomic_DNA"/>
</dbReference>
<feature type="transmembrane region" description="Helical" evidence="1">
    <location>
        <begin position="6"/>
        <end position="29"/>
    </location>
</feature>
<keyword evidence="1" id="KW-1133">Transmembrane helix</keyword>
<dbReference type="AlphaFoldDB" id="A0A6A6G5T5"/>
<sequence length="59" mass="6457">MFSSAVTLMASAFMILVWVLPESVILVGVHKIKSFDRAATTRIACPLESQHVCLLLSHS</sequence>
<reference evidence="3" key="1">
    <citation type="journal article" date="2020" name="Stud. Mycol.">
        <title>101 Dothideomycetes genomes: A test case for predicting lifestyles and emergence of pathogens.</title>
        <authorList>
            <person name="Haridas S."/>
            <person name="Albert R."/>
            <person name="Binder M."/>
            <person name="Bloem J."/>
            <person name="LaButti K."/>
            <person name="Salamov A."/>
            <person name="Andreopoulos B."/>
            <person name="Baker S."/>
            <person name="Barry K."/>
            <person name="Bills G."/>
            <person name="Bluhm B."/>
            <person name="Cannon C."/>
            <person name="Castanera R."/>
            <person name="Culley D."/>
            <person name="Daum C."/>
            <person name="Ezra D."/>
            <person name="Gonzalez J."/>
            <person name="Henrissat B."/>
            <person name="Kuo A."/>
            <person name="Liang C."/>
            <person name="Lipzen A."/>
            <person name="Lutzoni F."/>
            <person name="Magnuson J."/>
            <person name="Mondo S."/>
            <person name="Nolan M."/>
            <person name="Ohm R."/>
            <person name="Pangilinan J."/>
            <person name="Park H.-J."/>
            <person name="Ramirez L."/>
            <person name="Alfaro M."/>
            <person name="Sun H."/>
            <person name="Tritt A."/>
            <person name="Yoshinaga Y."/>
            <person name="Zwiers L.-H."/>
            <person name="Turgeon B."/>
            <person name="Goodwin S."/>
            <person name="Spatafora J."/>
            <person name="Crous P."/>
            <person name="Grigoriev I."/>
        </authorList>
    </citation>
    <scope>NUCLEOTIDE SEQUENCE [LARGE SCALE GENOMIC DNA]</scope>
    <source>
        <strain evidence="3">CECT 20119</strain>
    </source>
</reference>
<accession>A0A6A6G5T5</accession>
<evidence type="ECO:0000313" key="3">
    <source>
        <dbReference type="Proteomes" id="UP000799538"/>
    </source>
</evidence>
<organism evidence="2 3">
    <name type="scientific">Elsinoe ampelina</name>
    <dbReference type="NCBI Taxonomy" id="302913"/>
    <lineage>
        <taxon>Eukaryota</taxon>
        <taxon>Fungi</taxon>
        <taxon>Dikarya</taxon>
        <taxon>Ascomycota</taxon>
        <taxon>Pezizomycotina</taxon>
        <taxon>Dothideomycetes</taxon>
        <taxon>Dothideomycetidae</taxon>
        <taxon>Myriangiales</taxon>
        <taxon>Elsinoaceae</taxon>
        <taxon>Elsinoe</taxon>
    </lineage>
</organism>
<keyword evidence="1" id="KW-0812">Transmembrane</keyword>
<protein>
    <submittedName>
        <fullName evidence="2">Uncharacterized protein</fullName>
    </submittedName>
</protein>
<keyword evidence="1" id="KW-0472">Membrane</keyword>
<evidence type="ECO:0000256" key="1">
    <source>
        <dbReference type="SAM" id="Phobius"/>
    </source>
</evidence>
<name>A0A6A6G5T5_9PEZI</name>
<evidence type="ECO:0000313" key="2">
    <source>
        <dbReference type="EMBL" id="KAF2221057.1"/>
    </source>
</evidence>
<dbReference type="Proteomes" id="UP000799538">
    <property type="component" value="Unassembled WGS sequence"/>
</dbReference>
<proteinExistence type="predicted"/>
<gene>
    <name evidence="2" type="ORF">BDZ85DRAFT_266208</name>
</gene>
<keyword evidence="3" id="KW-1185">Reference proteome</keyword>